<evidence type="ECO:0000313" key="3">
    <source>
        <dbReference type="EMBL" id="PUU77980.1"/>
    </source>
</evidence>
<proteinExistence type="predicted"/>
<protein>
    <recommendedName>
        <fullName evidence="2">DUF6536 domain-containing protein</fullName>
    </recommendedName>
</protein>
<organism evidence="3 4">
    <name type="scientific">Tuber borchii</name>
    <name type="common">White truffle</name>
    <dbReference type="NCBI Taxonomy" id="42251"/>
    <lineage>
        <taxon>Eukaryota</taxon>
        <taxon>Fungi</taxon>
        <taxon>Dikarya</taxon>
        <taxon>Ascomycota</taxon>
        <taxon>Pezizomycotina</taxon>
        <taxon>Pezizomycetes</taxon>
        <taxon>Pezizales</taxon>
        <taxon>Tuberaceae</taxon>
        <taxon>Tuber</taxon>
    </lineage>
</organism>
<dbReference type="AlphaFoldDB" id="A0A2T6ZR61"/>
<dbReference type="PANTHER" id="PTHR35395:SF1">
    <property type="entry name" value="DUF6536 DOMAIN-CONTAINING PROTEIN"/>
    <property type="match status" value="1"/>
</dbReference>
<feature type="domain" description="DUF6536" evidence="2">
    <location>
        <begin position="1"/>
        <end position="57"/>
    </location>
</feature>
<dbReference type="STRING" id="42251.A0A2T6ZR61"/>
<gene>
    <name evidence="3" type="ORF">B9Z19DRAFT_984758</name>
</gene>
<evidence type="ECO:0000313" key="4">
    <source>
        <dbReference type="Proteomes" id="UP000244722"/>
    </source>
</evidence>
<keyword evidence="1" id="KW-0812">Transmembrane</keyword>
<dbReference type="Proteomes" id="UP000244722">
    <property type="component" value="Unassembled WGS sequence"/>
</dbReference>
<dbReference type="EMBL" id="NESQ01000133">
    <property type="protein sequence ID" value="PUU77980.1"/>
    <property type="molecule type" value="Genomic_DNA"/>
</dbReference>
<sequence length="588" mass="65792">MDIGVPSIRNLFRIKRERRWLWIAIGLTSIPLHLIYNSAVYNSLAANDILVTTVTNNHFEHGAYSNMTEALAGYYSASPRTREKMRNGYPDIQLFRGVLDGYDTSTNTYEDLTPSECTKLYNTDFLTNRRNLFLITKHNSTTFRNNTLLDIFNVRSEGLSPNSWMCASHLEGITGVYRRYSFKCSPEELTSNVTSGLPWLVKLGKGDDVEISGCKSERTTEKCKVQFSLGIMVVVICCNLVKACCMVMAVVRSREPTLVTLGDAVDSFLEIPDPTTIGICFADRQFIERVWRRGWRTGPRQWKQKGVQRWWTSVSKTRWITCNFFCLITIITAGMLLWLGMGNDGSYWSIDIKSMWARGLGKVNSVSIVAITPKNITEAILLANLPQTILSFLYLTYNSFFTCMLSGHEWSLFSHHHRTLRVTSPRPGQRSTYWLQIPYTYAIPLMTLSGLLHWLTSQSLFLARLDISDPLGKKTTRTVNAVGYSSIAILFVLTLGVLALLTAAGMGYKPFAAGTTTVSSCSAAISAACHARGEDSEEIRGKKVRWGDVGLVPNLGVRHLTFSSEEGVRKPVFGEVYAGVGREGVDLS</sequence>
<dbReference type="OrthoDB" id="5429634at2759"/>
<dbReference type="PANTHER" id="PTHR35395">
    <property type="entry name" value="DUF6536 DOMAIN-CONTAINING PROTEIN"/>
    <property type="match status" value="1"/>
</dbReference>
<feature type="transmembrane region" description="Helical" evidence="1">
    <location>
        <begin position="319"/>
        <end position="339"/>
    </location>
</feature>
<name>A0A2T6ZR61_TUBBO</name>
<feature type="transmembrane region" description="Helical" evidence="1">
    <location>
        <begin position="227"/>
        <end position="251"/>
    </location>
</feature>
<dbReference type="Pfam" id="PF20163">
    <property type="entry name" value="DUF6536"/>
    <property type="match status" value="1"/>
</dbReference>
<feature type="transmembrane region" description="Helical" evidence="1">
    <location>
        <begin position="433"/>
        <end position="455"/>
    </location>
</feature>
<feature type="transmembrane region" description="Helical" evidence="1">
    <location>
        <begin position="20"/>
        <end position="36"/>
    </location>
</feature>
<comment type="caution">
    <text evidence="3">The sequence shown here is derived from an EMBL/GenBank/DDBJ whole genome shotgun (WGS) entry which is preliminary data.</text>
</comment>
<evidence type="ECO:0000259" key="2">
    <source>
        <dbReference type="Pfam" id="PF20163"/>
    </source>
</evidence>
<keyword evidence="4" id="KW-1185">Reference proteome</keyword>
<accession>A0A2T6ZR61</accession>
<keyword evidence="1" id="KW-0472">Membrane</keyword>
<evidence type="ECO:0000256" key="1">
    <source>
        <dbReference type="SAM" id="Phobius"/>
    </source>
</evidence>
<keyword evidence="1" id="KW-1133">Transmembrane helix</keyword>
<dbReference type="InterPro" id="IPR046623">
    <property type="entry name" value="DUF6536"/>
</dbReference>
<feature type="transmembrane region" description="Helical" evidence="1">
    <location>
        <begin position="481"/>
        <end position="501"/>
    </location>
</feature>
<reference evidence="3 4" key="1">
    <citation type="submission" date="2017-04" db="EMBL/GenBank/DDBJ databases">
        <title>Draft genome sequence of Tuber borchii Vittad., a whitish edible truffle.</title>
        <authorList>
            <consortium name="DOE Joint Genome Institute"/>
            <person name="Murat C."/>
            <person name="Kuo A."/>
            <person name="Barry K.W."/>
            <person name="Clum A."/>
            <person name="Dockter R.B."/>
            <person name="Fauchery L."/>
            <person name="Iotti M."/>
            <person name="Kohler A."/>
            <person name="Labutti K."/>
            <person name="Lindquist E.A."/>
            <person name="Lipzen A."/>
            <person name="Ohm R.A."/>
            <person name="Wang M."/>
            <person name="Grigoriev I.V."/>
            <person name="Zambonelli A."/>
            <person name="Martin F.M."/>
        </authorList>
    </citation>
    <scope>NUCLEOTIDE SEQUENCE [LARGE SCALE GENOMIC DNA]</scope>
    <source>
        <strain evidence="3 4">Tbo3840</strain>
    </source>
</reference>